<dbReference type="Gene3D" id="2.130.10.10">
    <property type="entry name" value="YVTN repeat-like/Quinoprotein amine dehydrogenase"/>
    <property type="match status" value="1"/>
</dbReference>
<dbReference type="EC" id="3.1.13.4" evidence="9"/>
<dbReference type="InterPro" id="IPR028881">
    <property type="entry name" value="PAN2_UCH_dom"/>
</dbReference>
<evidence type="ECO:0000256" key="2">
    <source>
        <dbReference type="ARBA" id="ARBA00022490"/>
    </source>
</evidence>
<dbReference type="InterPro" id="IPR012337">
    <property type="entry name" value="RNaseH-like_sf"/>
</dbReference>
<comment type="activity regulation">
    <text evidence="9">Positively regulated by the regulatory subunit PAN3.</text>
</comment>
<dbReference type="InterPro" id="IPR028889">
    <property type="entry name" value="USP"/>
</dbReference>
<organism evidence="12 13">
    <name type="scientific">Hypothenemus hampei</name>
    <name type="common">Coffee berry borer</name>
    <dbReference type="NCBI Taxonomy" id="57062"/>
    <lineage>
        <taxon>Eukaryota</taxon>
        <taxon>Metazoa</taxon>
        <taxon>Ecdysozoa</taxon>
        <taxon>Arthropoda</taxon>
        <taxon>Hexapoda</taxon>
        <taxon>Insecta</taxon>
        <taxon>Pterygota</taxon>
        <taxon>Neoptera</taxon>
        <taxon>Endopterygota</taxon>
        <taxon>Coleoptera</taxon>
        <taxon>Polyphaga</taxon>
        <taxon>Cucujiformia</taxon>
        <taxon>Curculionidae</taxon>
        <taxon>Scolytinae</taxon>
        <taxon>Hypothenemus</taxon>
    </lineage>
</organism>
<comment type="caution">
    <text evidence="9">Lacks conserved residue(s) required for the propagation of feature annotation.</text>
</comment>
<dbReference type="GO" id="GO:0031251">
    <property type="term" value="C:PAN complex"/>
    <property type="evidence" value="ECO:0007669"/>
    <property type="project" value="UniProtKB-UniRule"/>
</dbReference>
<feature type="binding site" evidence="9">
    <location>
        <position position="1001"/>
    </location>
    <ligand>
        <name>a divalent metal cation</name>
        <dbReference type="ChEBI" id="CHEBI:60240"/>
        <note>catalytic</note>
    </ligand>
</feature>
<keyword evidence="7 9" id="KW-0269">Exonuclease</keyword>
<proteinExistence type="inferred from homology"/>
<dbReference type="InterPro" id="IPR038765">
    <property type="entry name" value="Papain-like_cys_pep_sf"/>
</dbReference>
<dbReference type="Pfam" id="PF00929">
    <property type="entry name" value="RNase_T"/>
    <property type="match status" value="1"/>
</dbReference>
<dbReference type="InterPro" id="IPR013520">
    <property type="entry name" value="Ribonucl_H"/>
</dbReference>
<dbReference type="Gene3D" id="3.30.420.10">
    <property type="entry name" value="Ribonuclease H-like superfamily/Ribonuclease H"/>
    <property type="match status" value="1"/>
</dbReference>
<dbReference type="InterPro" id="IPR036397">
    <property type="entry name" value="RNaseH_sf"/>
</dbReference>
<dbReference type="InterPro" id="IPR030843">
    <property type="entry name" value="PAN2"/>
</dbReference>
<gene>
    <name evidence="9" type="primary">PAN2</name>
    <name evidence="12" type="ORF">ABEB36_008748</name>
</gene>
<dbReference type="GO" id="GO:0005634">
    <property type="term" value="C:nucleus"/>
    <property type="evidence" value="ECO:0007669"/>
    <property type="project" value="UniProtKB-SubCell"/>
</dbReference>
<evidence type="ECO:0000256" key="10">
    <source>
        <dbReference type="SAM" id="MobiDB-lite"/>
    </source>
</evidence>
<keyword evidence="4 9" id="KW-0540">Nuclease</keyword>
<dbReference type="SUPFAM" id="SSF54001">
    <property type="entry name" value="Cysteine proteinases"/>
    <property type="match status" value="1"/>
</dbReference>
<comment type="domain">
    <text evidence="9">Contains a pseudo-UCH domain. This ubiquitin C-terminal hydrolase (UCH)-like or ubiquitin specific protease (USP)-like domain is predicted to be catalytically inactive because it lacks the active site catalytic triad characteristic of thiol proteases, with residues at the equivalent structural positions that are incompatible with catalysis, and it cannot bind ubiquitin. It functions as a structural scaffold for intra- and intermolecular interactions in the complex.</text>
</comment>
<feature type="binding site" evidence="9">
    <location>
        <position position="1110"/>
    </location>
    <ligand>
        <name>a divalent metal cation</name>
        <dbReference type="ChEBI" id="CHEBI:60240"/>
        <note>catalytic</note>
    </ligand>
</feature>
<keyword evidence="3 9" id="KW-0507">mRNA processing</keyword>
<dbReference type="Pfam" id="PF20770">
    <property type="entry name" value="PAN2_N"/>
    <property type="match status" value="1"/>
</dbReference>
<evidence type="ECO:0000256" key="3">
    <source>
        <dbReference type="ARBA" id="ARBA00022664"/>
    </source>
</evidence>
<dbReference type="PANTHER" id="PTHR15728:SF0">
    <property type="entry name" value="PAN2-PAN3 DEADENYLATION COMPLEX CATALYTIC SUBUNIT PAN2"/>
    <property type="match status" value="1"/>
</dbReference>
<dbReference type="GO" id="GO:0046872">
    <property type="term" value="F:metal ion binding"/>
    <property type="evidence" value="ECO:0007669"/>
    <property type="project" value="UniProtKB-KW"/>
</dbReference>
<evidence type="ECO:0000256" key="6">
    <source>
        <dbReference type="ARBA" id="ARBA00022801"/>
    </source>
</evidence>
<dbReference type="GO" id="GO:0004535">
    <property type="term" value="F:poly(A)-specific ribonuclease activity"/>
    <property type="evidence" value="ECO:0007669"/>
    <property type="project" value="UniProtKB-UniRule"/>
</dbReference>
<evidence type="ECO:0000256" key="8">
    <source>
        <dbReference type="ARBA" id="ARBA00023242"/>
    </source>
</evidence>
<keyword evidence="13" id="KW-1185">Reference proteome</keyword>
<evidence type="ECO:0000313" key="13">
    <source>
        <dbReference type="Proteomes" id="UP001566132"/>
    </source>
</evidence>
<comment type="similarity">
    <text evidence="9">Belongs to the peptidase C19 family. PAN2 subfamily.</text>
</comment>
<dbReference type="GO" id="GO:0010606">
    <property type="term" value="P:positive regulation of cytoplasmic mRNA processing body assembly"/>
    <property type="evidence" value="ECO:0007669"/>
    <property type="project" value="UniProtKB-UniRule"/>
</dbReference>
<evidence type="ECO:0000256" key="7">
    <source>
        <dbReference type="ARBA" id="ARBA00022839"/>
    </source>
</evidence>
<dbReference type="InterPro" id="IPR050785">
    <property type="entry name" value="PAN2-PAN3_catalytic_subunit"/>
</dbReference>
<dbReference type="InterPro" id="IPR036322">
    <property type="entry name" value="WD40_repeat_dom_sf"/>
</dbReference>
<reference evidence="12 13" key="1">
    <citation type="submission" date="2024-05" db="EMBL/GenBank/DDBJ databases">
        <title>Genetic variation in Jamaican populations of the coffee berry borer (Hypothenemus hampei).</title>
        <authorList>
            <person name="Errbii M."/>
            <person name="Myrie A."/>
        </authorList>
    </citation>
    <scope>NUCLEOTIDE SEQUENCE [LARGE SCALE GENOMIC DNA]</scope>
    <source>
        <strain evidence="12">JA-Hopewell-2020-01-JO</strain>
        <tissue evidence="12">Whole body</tissue>
    </source>
</reference>
<dbReference type="EMBL" id="JBDJPC010000006">
    <property type="protein sequence ID" value="KAL1497862.1"/>
    <property type="molecule type" value="Genomic_DNA"/>
</dbReference>
<dbReference type="SMART" id="SM00479">
    <property type="entry name" value="EXOIII"/>
    <property type="match status" value="1"/>
</dbReference>
<dbReference type="SUPFAM" id="SSF50978">
    <property type="entry name" value="WD40 repeat-like"/>
    <property type="match status" value="1"/>
</dbReference>
<keyword evidence="8 9" id="KW-0539">Nucleus</keyword>
<comment type="subcellular location">
    <subcellularLocation>
        <location evidence="9">Cytoplasm</location>
        <location evidence="9">P-body</location>
    </subcellularLocation>
    <subcellularLocation>
        <location evidence="9">Nucleus</location>
    </subcellularLocation>
    <text evidence="9">Shuttles between nucleus and cytoplasm.</text>
</comment>
<comment type="catalytic activity">
    <reaction evidence="1 9">
        <text>Exonucleolytic cleavage of poly(A) to 5'-AMP.</text>
        <dbReference type="EC" id="3.1.13.4"/>
    </reaction>
</comment>
<keyword evidence="5 9" id="KW-0479">Metal-binding</keyword>
<dbReference type="CDD" id="cd06143">
    <property type="entry name" value="PAN2_exo"/>
    <property type="match status" value="1"/>
</dbReference>
<dbReference type="PANTHER" id="PTHR15728">
    <property type="entry name" value="DEADENYLATION COMPLEX CATALYTIC SUBUNIT PAN2"/>
    <property type="match status" value="1"/>
</dbReference>
<dbReference type="Proteomes" id="UP001566132">
    <property type="component" value="Unassembled WGS sequence"/>
</dbReference>
<dbReference type="InterPro" id="IPR015943">
    <property type="entry name" value="WD40/YVTN_repeat-like_dom_sf"/>
</dbReference>
<comment type="caution">
    <text evidence="12">The sequence shown here is derived from an EMBL/GenBank/DDBJ whole genome shotgun (WGS) entry which is preliminary data.</text>
</comment>
<dbReference type="FunFam" id="2.130.10.10:FF:000421">
    <property type="entry name" value="PAN2-PAN3 deadenylation complex catalytic subunit PAN2"/>
    <property type="match status" value="1"/>
</dbReference>
<dbReference type="Gene3D" id="3.90.70.10">
    <property type="entry name" value="Cysteine proteinases"/>
    <property type="match status" value="1"/>
</dbReference>
<dbReference type="Pfam" id="PF13423">
    <property type="entry name" value="UCH_1"/>
    <property type="match status" value="1"/>
</dbReference>
<comment type="domain">
    <text evidence="9">The linker, or PAN3 interaction domain (PID), between the WD40 repeats and the pseudo-UCH domain mediates interaction with PAN3.</text>
</comment>
<evidence type="ECO:0000256" key="5">
    <source>
        <dbReference type="ARBA" id="ARBA00022723"/>
    </source>
</evidence>
<sequence>MYFDNTGLAVVGTAEPPPGLVGMETEYMPTQCVLADGGDRFGVSSLTFDRHEELLWMGNQGGHLTSYYTGAMSKYTSFQVHAHEEVRQILTMDEALLALTASSLRCQIRRGIPVYTHVSSNMSDMQSMLQMSPTRLIIGGHRDKLIDFNLQICKETQVVNVKESASVMLRPHSRFVCCGNPSGSIELHDPNTLKLEHTIETHSGSLSDFDLQGNLMVTCGFSNRHGSLAVDRFLMAYDLRMLRAVSPLQTVIDPLYLRFMPSITSQLVVVSAAGQVQLLDTIALAEPKIYLMQVDCPAAMVLSFDVSTSLQTMTFGDSGGRIHLFSTSDEPIFNTYSRQTEFPDPVVQYPSFAIDDYNTSLSTIPMIYGPSDLPLASDWPAHLLQYVYRKPIGIDPEILRTMKMQGPIGYAPNPKQMRRNQVPYNIGQNGNRTNFSTRSPQHHESESTFIAIPKRYRKVDVKYNKMGQDEFQFDNYNKTGLVGLEAVLPNAYCNAVIQVLYYIEPLRAALLSHLCSKEFCLSCELGFLFYMLSSSQPNQPCQPGNFLRAFRTVPEASALGLILSDLAPETKHKTDLGALIQSWNRFVLHQMHVELNEARKRNEDKKGFPSKPFVYKQIDFPMISNERSRKHSATEVNNEIKEEKREVVSEISNIFGSKQTHKNSCLKCSEDTVKQSIVLACNLVYPTSEPERDEWTFCDILSKSLCPQQVTPAWCEKCGKFTPTSQSRVIESLPKVLSINTGLHSAQHKQFWQTQMDKIVKKMSTTEVSKLTTPTTTPTNTPSSKPCRYGDHCSRPGCRFRHSFDNTPPPVPVNNPYCSNNWLPHNIKMNLHDSKLEIVKYVSVENEKNAKEGDEHKESSRKLEDNGQDSKIYELSAVVCYVNDINTPDKRNLVALIKVPDGYLRNKEYGDNKWYLFNDFSICPVPSQEAVWFSLDWKIPCILYYSSMDITSVQTEIYHPLSREVFTEDNCIARSGGTKGITFNPLQENEILKAGDLVAIDAEFVTLNQEEAELRSDGKMSTVKPSQMSVARITCIRGQGPGEGTPFIDDYISTQEQVVDYLTKFSGIKPGDLDANFSSKHLTTLKSTYVKLRYLQDSGVVFVGHGLKNDFRVINLVIPPEQVIDTVQLFHLRHHRMVSLRFLTWHFLGIKIQSETHDSIEDARAALQLYKKYQELEQQNKVGEALAELYEIGEQLKWKVPEK</sequence>
<dbReference type="PROSITE" id="PS50235">
    <property type="entry name" value="USP_3"/>
    <property type="match status" value="1"/>
</dbReference>
<dbReference type="GO" id="GO:0000289">
    <property type="term" value="P:nuclear-transcribed mRNA poly(A) tail shortening"/>
    <property type="evidence" value="ECO:0007669"/>
    <property type="project" value="UniProtKB-UniRule"/>
</dbReference>
<feature type="binding site" evidence="9">
    <location>
        <position position="1003"/>
    </location>
    <ligand>
        <name>a divalent metal cation</name>
        <dbReference type="ChEBI" id="CHEBI:60240"/>
        <note>catalytic</note>
    </ligand>
</feature>
<evidence type="ECO:0000259" key="11">
    <source>
        <dbReference type="PROSITE" id="PS50235"/>
    </source>
</evidence>
<comment type="function">
    <text evidence="9">Catalytic subunit of the poly(A)-nuclease (PAN) deadenylation complex, one of two cytoplasmic mRNA deadenylases involved in general and miRNA-mediated mRNA turnover. PAN specifically shortens poly(A) tails of RNA and the activity is stimulated by poly(A)-binding protein (PABP). PAN deadenylation is followed by rapid degradation of the shortened mRNA tails by the CCR4-NOT complex. Deadenylated mRNAs are then degraded by two alternative mechanisms, namely exosome-mediated 3'-5' exonucleolytic degradation, or deadenlyation-dependent mRNA decaping and subsequent 5'-3' exonucleolytic degradation by XRN1.</text>
</comment>
<accession>A0ABD1ENL7</accession>
<comment type="subunit">
    <text evidence="9">Forms a heterotrimer with an asymmetric homodimer of the regulatory subunit PAN3 to form the poly(A)-nuclease (PAN) deadenylation complex.</text>
</comment>
<feature type="compositionally biased region" description="Low complexity" evidence="10">
    <location>
        <begin position="769"/>
        <end position="786"/>
    </location>
</feature>
<keyword evidence="2 9" id="KW-0963">Cytoplasm</keyword>
<protein>
    <recommendedName>
        <fullName evidence="9">PAN2-PAN3 deadenylation complex catalytic subunit PAN2</fullName>
        <ecNumber evidence="9">3.1.13.4</ecNumber>
    </recommendedName>
    <alternativeName>
        <fullName evidence="9">PAB1P-dependent poly(A)-specific ribonuclease</fullName>
    </alternativeName>
    <alternativeName>
        <fullName evidence="9">Poly(A)-nuclease deadenylation complex subunit 2</fullName>
        <shortName evidence="9">PAN deadenylation complex subunit 2</shortName>
    </alternativeName>
</protein>
<evidence type="ECO:0000256" key="4">
    <source>
        <dbReference type="ARBA" id="ARBA00022722"/>
    </source>
</evidence>
<feature type="domain" description="USP" evidence="11">
    <location>
        <begin position="482"/>
        <end position="948"/>
    </location>
</feature>
<evidence type="ECO:0000313" key="12">
    <source>
        <dbReference type="EMBL" id="KAL1497862.1"/>
    </source>
</evidence>
<dbReference type="AlphaFoldDB" id="A0ABD1ENL7"/>
<evidence type="ECO:0000256" key="1">
    <source>
        <dbReference type="ARBA" id="ARBA00001663"/>
    </source>
</evidence>
<dbReference type="SUPFAM" id="SSF53098">
    <property type="entry name" value="Ribonuclease H-like"/>
    <property type="match status" value="1"/>
</dbReference>
<name>A0ABD1ENL7_HYPHA</name>
<feature type="region of interest" description="Disordered" evidence="10">
    <location>
        <begin position="769"/>
        <end position="788"/>
    </location>
</feature>
<evidence type="ECO:0000256" key="9">
    <source>
        <dbReference type="HAMAP-Rule" id="MF_03182"/>
    </source>
</evidence>
<dbReference type="GO" id="GO:0000932">
    <property type="term" value="C:P-body"/>
    <property type="evidence" value="ECO:0007669"/>
    <property type="project" value="UniProtKB-SubCell"/>
</dbReference>
<dbReference type="FunFam" id="3.30.420.10:FF:000011">
    <property type="entry name" value="PAN2-PAN3 deadenylation complex catalytic subunit PAN2"/>
    <property type="match status" value="1"/>
</dbReference>
<feature type="binding site" evidence="9">
    <location>
        <position position="1162"/>
    </location>
    <ligand>
        <name>a divalent metal cation</name>
        <dbReference type="ChEBI" id="CHEBI:60240"/>
        <note>catalytic</note>
    </ligand>
</feature>
<keyword evidence="6 9" id="KW-0378">Hydrolase</keyword>
<comment type="cofactor">
    <cofactor evidence="9">
        <name>a divalent metal cation</name>
        <dbReference type="ChEBI" id="CHEBI:60240"/>
    </cofactor>
    <text evidence="9">Binds 2 metal cations per subunit in the catalytic exonuclease domain.</text>
</comment>
<dbReference type="GO" id="GO:0006397">
    <property type="term" value="P:mRNA processing"/>
    <property type="evidence" value="ECO:0007669"/>
    <property type="project" value="UniProtKB-KW"/>
</dbReference>
<dbReference type="HAMAP" id="MF_03182">
    <property type="entry name" value="PAN2"/>
    <property type="match status" value="1"/>
</dbReference>
<dbReference type="InterPro" id="IPR048841">
    <property type="entry name" value="PAN2_N"/>
</dbReference>